<keyword evidence="2" id="KW-1185">Reference proteome</keyword>
<organism evidence="1 2">
    <name type="scientific">Nocardia fusca</name>
    <dbReference type="NCBI Taxonomy" id="941183"/>
    <lineage>
        <taxon>Bacteria</taxon>
        <taxon>Bacillati</taxon>
        <taxon>Actinomycetota</taxon>
        <taxon>Actinomycetes</taxon>
        <taxon>Mycobacteriales</taxon>
        <taxon>Nocardiaceae</taxon>
        <taxon>Nocardia</taxon>
    </lineage>
</organism>
<evidence type="ECO:0000313" key="1">
    <source>
        <dbReference type="EMBL" id="MEV0361865.1"/>
    </source>
</evidence>
<evidence type="ECO:0008006" key="3">
    <source>
        <dbReference type="Google" id="ProtNLM"/>
    </source>
</evidence>
<comment type="caution">
    <text evidence="1">The sequence shown here is derived from an EMBL/GenBank/DDBJ whole genome shotgun (WGS) entry which is preliminary data.</text>
</comment>
<gene>
    <name evidence="1" type="ORF">AB0H72_04100</name>
</gene>
<dbReference type="RefSeq" id="WP_357973413.1">
    <property type="nucleotide sequence ID" value="NZ_JBFAIH010000002.1"/>
</dbReference>
<sequence length="85" mass="8642">MATPFDGTAAQVAAAAIMARDDGRLARALANRTEPETGGAAGITLPHWAVLNRADNACDALLADGADPLRPEDNGAPCMRGISLA</sequence>
<dbReference type="Proteomes" id="UP001551658">
    <property type="component" value="Unassembled WGS sequence"/>
</dbReference>
<dbReference type="EMBL" id="JBFAIH010000002">
    <property type="protein sequence ID" value="MEV0361865.1"/>
    <property type="molecule type" value="Genomic_DNA"/>
</dbReference>
<accession>A0ABV3F2E1</accession>
<reference evidence="1 2" key="1">
    <citation type="submission" date="2024-06" db="EMBL/GenBank/DDBJ databases">
        <title>The Natural Products Discovery Center: Release of the First 8490 Sequenced Strains for Exploring Actinobacteria Biosynthetic Diversity.</title>
        <authorList>
            <person name="Kalkreuter E."/>
            <person name="Kautsar S.A."/>
            <person name="Yang D."/>
            <person name="Bader C.D."/>
            <person name="Teijaro C.N."/>
            <person name="Fluegel L."/>
            <person name="Davis C.M."/>
            <person name="Simpson J.R."/>
            <person name="Lauterbach L."/>
            <person name="Steele A.D."/>
            <person name="Gui C."/>
            <person name="Meng S."/>
            <person name="Li G."/>
            <person name="Viehrig K."/>
            <person name="Ye F."/>
            <person name="Su P."/>
            <person name="Kiefer A.F."/>
            <person name="Nichols A."/>
            <person name="Cepeda A.J."/>
            <person name="Yan W."/>
            <person name="Fan B."/>
            <person name="Jiang Y."/>
            <person name="Adhikari A."/>
            <person name="Zheng C.-J."/>
            <person name="Schuster L."/>
            <person name="Cowan T.M."/>
            <person name="Smanski M.J."/>
            <person name="Chevrette M.G."/>
            <person name="De Carvalho L.P.S."/>
            <person name="Shen B."/>
        </authorList>
    </citation>
    <scope>NUCLEOTIDE SEQUENCE [LARGE SCALE GENOMIC DNA]</scope>
    <source>
        <strain evidence="1 2">NPDC050671</strain>
    </source>
</reference>
<evidence type="ECO:0000313" key="2">
    <source>
        <dbReference type="Proteomes" id="UP001551658"/>
    </source>
</evidence>
<protein>
    <recommendedName>
        <fullName evidence="3">Ankyrin repeat protein</fullName>
    </recommendedName>
</protein>
<name>A0ABV3F2E1_9NOCA</name>
<proteinExistence type="predicted"/>